<comment type="caution">
    <text evidence="2">The sequence shown here is derived from an EMBL/GenBank/DDBJ whole genome shotgun (WGS) entry which is preliminary data.</text>
</comment>
<feature type="compositionally biased region" description="Polar residues" evidence="1">
    <location>
        <begin position="1"/>
        <end position="11"/>
    </location>
</feature>
<dbReference type="Proteomes" id="UP000615446">
    <property type="component" value="Unassembled WGS sequence"/>
</dbReference>
<protein>
    <submittedName>
        <fullName evidence="2">Uncharacterized protein</fullName>
    </submittedName>
</protein>
<dbReference type="EMBL" id="BLAL01000184">
    <property type="protein sequence ID" value="GES89336.1"/>
    <property type="molecule type" value="Genomic_DNA"/>
</dbReference>
<evidence type="ECO:0000256" key="1">
    <source>
        <dbReference type="SAM" id="MobiDB-lite"/>
    </source>
</evidence>
<gene>
    <name evidence="2" type="ORF">RCL2_001623700</name>
</gene>
<feature type="region of interest" description="Disordered" evidence="1">
    <location>
        <begin position="178"/>
        <end position="202"/>
    </location>
</feature>
<evidence type="ECO:0000313" key="2">
    <source>
        <dbReference type="EMBL" id="GES89336.1"/>
    </source>
</evidence>
<evidence type="ECO:0000313" key="3">
    <source>
        <dbReference type="Proteomes" id="UP000615446"/>
    </source>
</evidence>
<dbReference type="AlphaFoldDB" id="A0A8H3LMR5"/>
<reference evidence="2" key="1">
    <citation type="submission" date="2019-10" db="EMBL/GenBank/DDBJ databases">
        <title>Conservation and host-specific expression of non-tandemly repeated heterogenous ribosome RNA gene in arbuscular mycorrhizal fungi.</title>
        <authorList>
            <person name="Maeda T."/>
            <person name="Kobayashi Y."/>
            <person name="Nakagawa T."/>
            <person name="Ezawa T."/>
            <person name="Yamaguchi K."/>
            <person name="Bino T."/>
            <person name="Nishimoto Y."/>
            <person name="Shigenobu S."/>
            <person name="Kawaguchi M."/>
        </authorList>
    </citation>
    <scope>NUCLEOTIDE SEQUENCE</scope>
    <source>
        <strain evidence="2">HR1</strain>
    </source>
</reference>
<name>A0A8H3LMR5_9GLOM</name>
<sequence>MEQEIPVTSTLGPEPVVIPQPQSKKTKDNSKVLGDDAVQIITGYHPNPNLECKEREKFQAVVEEPPDSFTTDALAVKEHLTNFINPLHIKDFKKVKNPDGTCKMIAYFENWEDLRIYKISLVRNHFRMEQNSVGITIPCHLLLVREGRTVSGLVPIGKINLTSQIKIHLLNVSKLAQDPNQTEEKNKKSQKMKDKSTGTSFPKKLSKRQLHIEIVKLKIVLMDFI</sequence>
<feature type="compositionally biased region" description="Basic and acidic residues" evidence="1">
    <location>
        <begin position="182"/>
        <end position="196"/>
    </location>
</feature>
<organism evidence="2 3">
    <name type="scientific">Rhizophagus clarus</name>
    <dbReference type="NCBI Taxonomy" id="94130"/>
    <lineage>
        <taxon>Eukaryota</taxon>
        <taxon>Fungi</taxon>
        <taxon>Fungi incertae sedis</taxon>
        <taxon>Mucoromycota</taxon>
        <taxon>Glomeromycotina</taxon>
        <taxon>Glomeromycetes</taxon>
        <taxon>Glomerales</taxon>
        <taxon>Glomeraceae</taxon>
        <taxon>Rhizophagus</taxon>
    </lineage>
</organism>
<accession>A0A8H3LMR5</accession>
<feature type="region of interest" description="Disordered" evidence="1">
    <location>
        <begin position="1"/>
        <end position="30"/>
    </location>
</feature>
<proteinExistence type="predicted"/>